<feature type="chain" id="PRO_5019771709" evidence="2">
    <location>
        <begin position="27"/>
        <end position="219"/>
    </location>
</feature>
<dbReference type="SMR" id="A0A482WT44"/>
<dbReference type="AlphaFoldDB" id="A0A482WT44"/>
<dbReference type="InParanoid" id="A0A482WT44"/>
<feature type="compositionally biased region" description="Basic and acidic residues" evidence="1">
    <location>
        <begin position="49"/>
        <end position="59"/>
    </location>
</feature>
<gene>
    <name evidence="3" type="ORF">LSTR_LSTR005037</name>
</gene>
<keyword evidence="2" id="KW-0732">Signal</keyword>
<evidence type="ECO:0000256" key="2">
    <source>
        <dbReference type="SAM" id="SignalP"/>
    </source>
</evidence>
<feature type="compositionally biased region" description="Basic and acidic residues" evidence="1">
    <location>
        <begin position="71"/>
        <end position="92"/>
    </location>
</feature>
<sequence>MLRYKCSMLAPLALLFLSLAATPGNSLENAQGLRRLLWSLDETTGIDLSEHARIRREAAEETTTSTTTTTEKPDKKKADKQKPFPDFPKLELDPDTETVSPNNTEPELGFPPGFPPPDGLYPPGLFPPGPYGPPSPPALPPGFEICFSPLALQPMPNDSKSLKMQKQIVKMQCDFVSMQTKLNKFQQNLEKELLELKKLNYNVVARIARLESMLRASPF</sequence>
<proteinExistence type="predicted"/>
<dbReference type="EMBL" id="QKKF02025899">
    <property type="protein sequence ID" value="RZF36724.1"/>
    <property type="molecule type" value="Genomic_DNA"/>
</dbReference>
<feature type="compositionally biased region" description="Low complexity" evidence="1">
    <location>
        <begin position="61"/>
        <end position="70"/>
    </location>
</feature>
<evidence type="ECO:0000313" key="4">
    <source>
        <dbReference type="Proteomes" id="UP000291343"/>
    </source>
</evidence>
<evidence type="ECO:0000256" key="1">
    <source>
        <dbReference type="SAM" id="MobiDB-lite"/>
    </source>
</evidence>
<dbReference type="OrthoDB" id="10501172at2759"/>
<feature type="region of interest" description="Disordered" evidence="1">
    <location>
        <begin position="49"/>
        <end position="117"/>
    </location>
</feature>
<accession>A0A482WT44</accession>
<protein>
    <submittedName>
        <fullName evidence="3">Uncharacterized protein</fullName>
    </submittedName>
</protein>
<name>A0A482WT44_LAOST</name>
<dbReference type="Proteomes" id="UP000291343">
    <property type="component" value="Unassembled WGS sequence"/>
</dbReference>
<evidence type="ECO:0000313" key="3">
    <source>
        <dbReference type="EMBL" id="RZF36724.1"/>
    </source>
</evidence>
<reference evidence="3 4" key="1">
    <citation type="journal article" date="2017" name="Gigascience">
        <title>Genome sequence of the small brown planthopper, Laodelphax striatellus.</title>
        <authorList>
            <person name="Zhu J."/>
            <person name="Jiang F."/>
            <person name="Wang X."/>
            <person name="Yang P."/>
            <person name="Bao Y."/>
            <person name="Zhao W."/>
            <person name="Wang W."/>
            <person name="Lu H."/>
            <person name="Wang Q."/>
            <person name="Cui N."/>
            <person name="Li J."/>
            <person name="Chen X."/>
            <person name="Luo L."/>
            <person name="Yu J."/>
            <person name="Kang L."/>
            <person name="Cui F."/>
        </authorList>
    </citation>
    <scope>NUCLEOTIDE SEQUENCE [LARGE SCALE GENOMIC DNA]</scope>
    <source>
        <strain evidence="3">Lst14</strain>
    </source>
</reference>
<keyword evidence="4" id="KW-1185">Reference proteome</keyword>
<feature type="signal peptide" evidence="2">
    <location>
        <begin position="1"/>
        <end position="26"/>
    </location>
</feature>
<comment type="caution">
    <text evidence="3">The sequence shown here is derived from an EMBL/GenBank/DDBJ whole genome shotgun (WGS) entry which is preliminary data.</text>
</comment>
<organism evidence="3 4">
    <name type="scientific">Laodelphax striatellus</name>
    <name type="common">Small brown planthopper</name>
    <name type="synonym">Delphax striatella</name>
    <dbReference type="NCBI Taxonomy" id="195883"/>
    <lineage>
        <taxon>Eukaryota</taxon>
        <taxon>Metazoa</taxon>
        <taxon>Ecdysozoa</taxon>
        <taxon>Arthropoda</taxon>
        <taxon>Hexapoda</taxon>
        <taxon>Insecta</taxon>
        <taxon>Pterygota</taxon>
        <taxon>Neoptera</taxon>
        <taxon>Paraneoptera</taxon>
        <taxon>Hemiptera</taxon>
        <taxon>Auchenorrhyncha</taxon>
        <taxon>Fulgoroidea</taxon>
        <taxon>Delphacidae</taxon>
        <taxon>Criomorphinae</taxon>
        <taxon>Laodelphax</taxon>
    </lineage>
</organism>